<dbReference type="Proteomes" id="UP000177723">
    <property type="component" value="Unassembled WGS sequence"/>
</dbReference>
<comment type="caution">
    <text evidence="1">The sequence shown here is derived from an EMBL/GenBank/DDBJ whole genome shotgun (WGS) entry which is preliminary data.</text>
</comment>
<dbReference type="EMBL" id="MFHT01000004">
    <property type="protein sequence ID" value="OGF78099.1"/>
    <property type="molecule type" value="Genomic_DNA"/>
</dbReference>
<evidence type="ECO:0000313" key="2">
    <source>
        <dbReference type="Proteomes" id="UP000177723"/>
    </source>
</evidence>
<proteinExistence type="predicted"/>
<accession>A0A1F5WR10</accession>
<evidence type="ECO:0008006" key="3">
    <source>
        <dbReference type="Google" id="ProtNLM"/>
    </source>
</evidence>
<organism evidence="1 2">
    <name type="scientific">Candidatus Giovannonibacteria bacterium RIFCSPHIGHO2_12_FULL_43_15</name>
    <dbReference type="NCBI Taxonomy" id="1798341"/>
    <lineage>
        <taxon>Bacteria</taxon>
        <taxon>Candidatus Giovannoniibacteriota</taxon>
    </lineage>
</organism>
<sequence>METRKCQNCHNDFTIEPEDFKFYEKISVPPPTWCPECRAMRRLQFRNLRQPYKRVCAATGKDIFTLMPPEAPMPVYSGDYWRSDAWDPLAYGRDYDFTQPFFEQIKDLFNAVPWAPMWDFEKTNSDYSISAWVKNCYMCFDTGFVEDSAYAVALHHSKQCIDVINCENCELCYYCINTNKSYKTFFSRNCTSCIEVWFSQDCIGCTSCFGCTGLRNKSYYIFNKPYTKEEYKKKLEEMKLDSFSGIEKAFGVVMSEWKKYPVKYQHSVQANGCTGDYIYNSAKIRNSFFVGNSENCAYSQSIIYGPIKDCIDISSTGLNAELDYEIGCSGDALYRTSFASECGVLTDCQYVFNCKQDSNLFGCVGVRNKSYCVLNKQYTKDEYENLVSRIRKHMDEMPYIDKKGRKYKYGEFFPPDVSPFGYNDTQAQEYFPLTKEGAESFGYSWRVPDKRNYSITKSSKDMPDAISDTDDSILNEVIQCMHDEKDSHSVLCGYNCATAFLITPQELKFYRQLNLPLPRLCFNCRHWKRVAWRNLLKLYKRQCMCLSTGSRQATYQNTATHEHGENPCPNEFETTYVPDRPEIVYCEACYNKEVA</sequence>
<evidence type="ECO:0000313" key="1">
    <source>
        <dbReference type="EMBL" id="OGF78099.1"/>
    </source>
</evidence>
<name>A0A1F5WR10_9BACT</name>
<dbReference type="AlphaFoldDB" id="A0A1F5WR10"/>
<gene>
    <name evidence="1" type="ORF">A3F23_02755</name>
</gene>
<reference evidence="1 2" key="1">
    <citation type="journal article" date="2016" name="Nat. Commun.">
        <title>Thousands of microbial genomes shed light on interconnected biogeochemical processes in an aquifer system.</title>
        <authorList>
            <person name="Anantharaman K."/>
            <person name="Brown C.T."/>
            <person name="Hug L.A."/>
            <person name="Sharon I."/>
            <person name="Castelle C.J."/>
            <person name="Probst A.J."/>
            <person name="Thomas B.C."/>
            <person name="Singh A."/>
            <person name="Wilkins M.J."/>
            <person name="Karaoz U."/>
            <person name="Brodie E.L."/>
            <person name="Williams K.H."/>
            <person name="Hubbard S.S."/>
            <person name="Banfield J.F."/>
        </authorList>
    </citation>
    <scope>NUCLEOTIDE SEQUENCE [LARGE SCALE GENOMIC DNA]</scope>
</reference>
<protein>
    <recommendedName>
        <fullName evidence="3">Zinc-binding domain-containing protein</fullName>
    </recommendedName>
</protein>